<dbReference type="AlphaFoldDB" id="A0AAV8VZR6"/>
<reference evidence="1 2" key="1">
    <citation type="journal article" date="2023" name="Insect Mol. Biol.">
        <title>Genome sequencing provides insights into the evolution of gene families encoding plant cell wall-degrading enzymes in longhorned beetles.</title>
        <authorList>
            <person name="Shin N.R."/>
            <person name="Okamura Y."/>
            <person name="Kirsch R."/>
            <person name="Pauchet Y."/>
        </authorList>
    </citation>
    <scope>NUCLEOTIDE SEQUENCE [LARGE SCALE GENOMIC DNA]</scope>
    <source>
        <strain evidence="1">EAD_L_NR</strain>
    </source>
</reference>
<sequence length="115" mass="13219">KVEGCDRSLEVRGVEDYCWTRNVEVVDRLEHTGKHILNFAKKTLGMEVETDNEPQKCDYYHCIFQELKLINGDGYPCYERTTTWIKNNIPYNHAAILLSRADICTGGLAKSISTY</sequence>
<protein>
    <submittedName>
        <fullName evidence="1">Uncharacterized protein</fullName>
    </submittedName>
</protein>
<feature type="non-terminal residue" evidence="1">
    <location>
        <position position="1"/>
    </location>
</feature>
<comment type="caution">
    <text evidence="1">The sequence shown here is derived from an EMBL/GenBank/DDBJ whole genome shotgun (WGS) entry which is preliminary data.</text>
</comment>
<evidence type="ECO:0000313" key="2">
    <source>
        <dbReference type="Proteomes" id="UP001159042"/>
    </source>
</evidence>
<accession>A0AAV8VZR6</accession>
<gene>
    <name evidence="1" type="ORF">NQ315_006273</name>
</gene>
<name>A0AAV8VZR6_9CUCU</name>
<keyword evidence="2" id="KW-1185">Reference proteome</keyword>
<dbReference type="Proteomes" id="UP001159042">
    <property type="component" value="Unassembled WGS sequence"/>
</dbReference>
<proteinExistence type="predicted"/>
<organism evidence="1 2">
    <name type="scientific">Exocentrus adspersus</name>
    <dbReference type="NCBI Taxonomy" id="1586481"/>
    <lineage>
        <taxon>Eukaryota</taxon>
        <taxon>Metazoa</taxon>
        <taxon>Ecdysozoa</taxon>
        <taxon>Arthropoda</taxon>
        <taxon>Hexapoda</taxon>
        <taxon>Insecta</taxon>
        <taxon>Pterygota</taxon>
        <taxon>Neoptera</taxon>
        <taxon>Endopterygota</taxon>
        <taxon>Coleoptera</taxon>
        <taxon>Polyphaga</taxon>
        <taxon>Cucujiformia</taxon>
        <taxon>Chrysomeloidea</taxon>
        <taxon>Cerambycidae</taxon>
        <taxon>Lamiinae</taxon>
        <taxon>Acanthocinini</taxon>
        <taxon>Exocentrus</taxon>
    </lineage>
</organism>
<dbReference type="EMBL" id="JANEYG010000016">
    <property type="protein sequence ID" value="KAJ8919744.1"/>
    <property type="molecule type" value="Genomic_DNA"/>
</dbReference>
<evidence type="ECO:0000313" key="1">
    <source>
        <dbReference type="EMBL" id="KAJ8919744.1"/>
    </source>
</evidence>